<dbReference type="SMR" id="A0A1W0WIC8"/>
<dbReference type="FunFam" id="1.20.5.340:FF:000001">
    <property type="entry name" value="Tropomyosin alpha-1 chain isoform 2"/>
    <property type="match status" value="1"/>
</dbReference>
<dbReference type="Gene3D" id="1.20.5.340">
    <property type="match status" value="1"/>
</dbReference>
<organism evidence="4 5">
    <name type="scientific">Hypsibius exemplaris</name>
    <name type="common">Freshwater tardigrade</name>
    <dbReference type="NCBI Taxonomy" id="2072580"/>
    <lineage>
        <taxon>Eukaryota</taxon>
        <taxon>Metazoa</taxon>
        <taxon>Ecdysozoa</taxon>
        <taxon>Tardigrada</taxon>
        <taxon>Eutardigrada</taxon>
        <taxon>Parachela</taxon>
        <taxon>Hypsibioidea</taxon>
        <taxon>Hypsibiidae</taxon>
        <taxon>Hypsibius</taxon>
    </lineage>
</organism>
<evidence type="ECO:0000313" key="5">
    <source>
        <dbReference type="Proteomes" id="UP000192578"/>
    </source>
</evidence>
<proteinExistence type="inferred from homology"/>
<feature type="region of interest" description="Disordered" evidence="3">
    <location>
        <begin position="127"/>
        <end position="154"/>
    </location>
</feature>
<comment type="similarity">
    <text evidence="1">Belongs to the tropomyosin family.</text>
</comment>
<dbReference type="Pfam" id="PF00261">
    <property type="entry name" value="Tropomyosin"/>
    <property type="match status" value="1"/>
</dbReference>
<dbReference type="SUPFAM" id="SSF57997">
    <property type="entry name" value="Tropomyosin"/>
    <property type="match status" value="1"/>
</dbReference>
<dbReference type="PANTHER" id="PTHR19269">
    <property type="entry name" value="TROPOMYOSIN"/>
    <property type="match status" value="1"/>
</dbReference>
<keyword evidence="2" id="KW-0175">Coiled coil</keyword>
<evidence type="ECO:0008006" key="6">
    <source>
        <dbReference type="Google" id="ProtNLM"/>
    </source>
</evidence>
<comment type="caution">
    <text evidence="4">The sequence shown here is derived from an EMBL/GenBank/DDBJ whole genome shotgun (WGS) entry which is preliminary data.</text>
</comment>
<reference evidence="5" key="1">
    <citation type="submission" date="2017-01" db="EMBL/GenBank/DDBJ databases">
        <title>Comparative genomics of anhydrobiosis in the tardigrade Hypsibius dujardini.</title>
        <authorList>
            <person name="Yoshida Y."/>
            <person name="Koutsovoulos G."/>
            <person name="Laetsch D."/>
            <person name="Stevens L."/>
            <person name="Kumar S."/>
            <person name="Horikawa D."/>
            <person name="Ishino K."/>
            <person name="Komine S."/>
            <person name="Tomita M."/>
            <person name="Blaxter M."/>
            <person name="Arakawa K."/>
        </authorList>
    </citation>
    <scope>NUCLEOTIDE SEQUENCE [LARGE SCALE GENOMIC DNA]</scope>
    <source>
        <strain evidence="5">Z151</strain>
    </source>
</reference>
<dbReference type="OrthoDB" id="128924at2759"/>
<dbReference type="AlphaFoldDB" id="A0A1W0WIC8"/>
<sequence>MSHWQQESRFTGIVRSRYISGAKTVTTKISTLRTQLITISTASIPGTTSIYGKLASDTGMVARSRDEIHREQLKISPGITTRIPVDGIAMASGSQPVLACRTHLNSQSNNTMDAIKKKMQAMKLEKENAMDRADAQEQKSREAEKRAEKAEEDVKDLQKKIQQIENLLDETQEKLLAKEKALEEADKKSADTAEETGKGQPTRERRVGSLPVGRSAVDEEVALPCLDKSLLHKDLWSRCMPATRRHRRTRARG</sequence>
<name>A0A1W0WIC8_HYPEX</name>
<dbReference type="EMBL" id="MTYJ01000096">
    <property type="protein sequence ID" value="OQV14971.1"/>
    <property type="molecule type" value="Genomic_DNA"/>
</dbReference>
<evidence type="ECO:0000256" key="3">
    <source>
        <dbReference type="SAM" id="MobiDB-lite"/>
    </source>
</evidence>
<evidence type="ECO:0000256" key="1">
    <source>
        <dbReference type="ARBA" id="ARBA00009036"/>
    </source>
</evidence>
<gene>
    <name evidence="4" type="ORF">BV898_10873</name>
</gene>
<feature type="compositionally biased region" description="Basic and acidic residues" evidence="3">
    <location>
        <begin position="182"/>
        <end position="207"/>
    </location>
</feature>
<feature type="region of interest" description="Disordered" evidence="3">
    <location>
        <begin position="182"/>
        <end position="217"/>
    </location>
</feature>
<keyword evidence="5" id="KW-1185">Reference proteome</keyword>
<protein>
    <recommendedName>
        <fullName evidence="6">Tropomyosin</fullName>
    </recommendedName>
</protein>
<accession>A0A1W0WIC8</accession>
<dbReference type="InterPro" id="IPR000533">
    <property type="entry name" value="Tropomyosin"/>
</dbReference>
<dbReference type="Proteomes" id="UP000192578">
    <property type="component" value="Unassembled WGS sequence"/>
</dbReference>
<evidence type="ECO:0000313" key="4">
    <source>
        <dbReference type="EMBL" id="OQV14971.1"/>
    </source>
</evidence>
<evidence type="ECO:0000256" key="2">
    <source>
        <dbReference type="ARBA" id="ARBA00023054"/>
    </source>
</evidence>
<feature type="compositionally biased region" description="Basic and acidic residues" evidence="3">
    <location>
        <begin position="127"/>
        <end position="149"/>
    </location>
</feature>